<evidence type="ECO:0000256" key="1">
    <source>
        <dbReference type="SAM" id="SignalP"/>
    </source>
</evidence>
<comment type="caution">
    <text evidence="2">The sequence shown here is derived from an EMBL/GenBank/DDBJ whole genome shotgun (WGS) entry which is preliminary data.</text>
</comment>
<feature type="chain" id="PRO_5036446530" evidence="1">
    <location>
        <begin position="18"/>
        <end position="29"/>
    </location>
</feature>
<evidence type="ECO:0000313" key="2">
    <source>
        <dbReference type="EMBL" id="GFQ74888.1"/>
    </source>
</evidence>
<reference evidence="2" key="1">
    <citation type="submission" date="2020-07" db="EMBL/GenBank/DDBJ databases">
        <title>Multicomponent nature underlies the extraordinary mechanical properties of spider dragline silk.</title>
        <authorList>
            <person name="Kono N."/>
            <person name="Nakamura H."/>
            <person name="Mori M."/>
            <person name="Yoshida Y."/>
            <person name="Ohtoshi R."/>
            <person name="Malay A.D."/>
            <person name="Moran D.A.P."/>
            <person name="Tomita M."/>
            <person name="Numata K."/>
            <person name="Arakawa K."/>
        </authorList>
    </citation>
    <scope>NUCLEOTIDE SEQUENCE</scope>
</reference>
<protein>
    <submittedName>
        <fullName evidence="2">Uncharacterized protein</fullName>
    </submittedName>
</protein>
<feature type="non-terminal residue" evidence="2">
    <location>
        <position position="1"/>
    </location>
</feature>
<keyword evidence="1" id="KW-0732">Signal</keyword>
<dbReference type="Proteomes" id="UP000887116">
    <property type="component" value="Unassembled WGS sequence"/>
</dbReference>
<name>A0A8X6FA58_TRICU</name>
<organism evidence="2 3">
    <name type="scientific">Trichonephila clavata</name>
    <name type="common">Joro spider</name>
    <name type="synonym">Nephila clavata</name>
    <dbReference type="NCBI Taxonomy" id="2740835"/>
    <lineage>
        <taxon>Eukaryota</taxon>
        <taxon>Metazoa</taxon>
        <taxon>Ecdysozoa</taxon>
        <taxon>Arthropoda</taxon>
        <taxon>Chelicerata</taxon>
        <taxon>Arachnida</taxon>
        <taxon>Araneae</taxon>
        <taxon>Araneomorphae</taxon>
        <taxon>Entelegynae</taxon>
        <taxon>Araneoidea</taxon>
        <taxon>Nephilidae</taxon>
        <taxon>Trichonephila</taxon>
    </lineage>
</organism>
<evidence type="ECO:0000313" key="3">
    <source>
        <dbReference type="Proteomes" id="UP000887116"/>
    </source>
</evidence>
<sequence>MKTILLLVAALPCIVIAEIRCPGGKICPS</sequence>
<proteinExistence type="predicted"/>
<dbReference type="AlphaFoldDB" id="A0A8X6FA58"/>
<feature type="signal peptide" evidence="1">
    <location>
        <begin position="1"/>
        <end position="17"/>
    </location>
</feature>
<accession>A0A8X6FA58</accession>
<dbReference type="EMBL" id="BMAO01031416">
    <property type="protein sequence ID" value="GFQ74888.1"/>
    <property type="molecule type" value="Genomic_DNA"/>
</dbReference>
<keyword evidence="3" id="KW-1185">Reference proteome</keyword>
<gene>
    <name evidence="2" type="ORF">TNCT_422261</name>
</gene>